<feature type="transmembrane region" description="Helical" evidence="19">
    <location>
        <begin position="95"/>
        <end position="113"/>
    </location>
</feature>
<dbReference type="GO" id="GO:0005507">
    <property type="term" value="F:copper ion binding"/>
    <property type="evidence" value="ECO:0007669"/>
    <property type="project" value="InterPro"/>
</dbReference>
<keyword evidence="12 18" id="KW-0186">Copper</keyword>
<feature type="transmembrane region" description="Helical" evidence="19">
    <location>
        <begin position="54"/>
        <end position="74"/>
    </location>
</feature>
<accession>A0A1D2QR13</accession>
<dbReference type="Gene3D" id="1.10.760.10">
    <property type="entry name" value="Cytochrome c-like domain"/>
    <property type="match status" value="1"/>
</dbReference>
<keyword evidence="20" id="KW-0732">Signal</keyword>
<dbReference type="PANTHER" id="PTHR22888:SF9">
    <property type="entry name" value="CYTOCHROME C OXIDASE SUBUNIT 2"/>
    <property type="match status" value="1"/>
</dbReference>
<keyword evidence="8" id="KW-1278">Translocase</keyword>
<feature type="domain" description="Cytochrome c" evidence="23">
    <location>
        <begin position="281"/>
        <end position="360"/>
    </location>
</feature>
<dbReference type="Pfam" id="PF13442">
    <property type="entry name" value="Cytochrome_CBB3"/>
    <property type="match status" value="1"/>
</dbReference>
<dbReference type="Proteomes" id="UP000242502">
    <property type="component" value="Unassembled WGS sequence"/>
</dbReference>
<feature type="domain" description="Cytochrome oxidase subunit II copper A binding" evidence="21">
    <location>
        <begin position="124"/>
        <end position="261"/>
    </location>
</feature>
<evidence type="ECO:0000256" key="9">
    <source>
        <dbReference type="ARBA" id="ARBA00022982"/>
    </source>
</evidence>
<name>A0A1D2QR13_9GAMM</name>
<dbReference type="Pfam" id="PF00116">
    <property type="entry name" value="COX2"/>
    <property type="match status" value="1"/>
</dbReference>
<feature type="signal peptide" evidence="20">
    <location>
        <begin position="1"/>
        <end position="26"/>
    </location>
</feature>
<organism evidence="24 25">
    <name type="scientific">Candidatus Endobugula sertula</name>
    <name type="common">Bugula neritina bacterial symbiont</name>
    <dbReference type="NCBI Taxonomy" id="62101"/>
    <lineage>
        <taxon>Bacteria</taxon>
        <taxon>Pseudomonadati</taxon>
        <taxon>Pseudomonadota</taxon>
        <taxon>Gammaproteobacteria</taxon>
        <taxon>Cellvibrionales</taxon>
        <taxon>Cellvibrionaceae</taxon>
        <taxon>Candidatus Endobugula</taxon>
    </lineage>
</organism>
<reference evidence="24 25" key="1">
    <citation type="journal article" date="2016" name="Appl. Environ. Microbiol.">
        <title>Lack of Overt Genome Reduction in the Bryostatin-Producing Bryozoan Symbiont "Candidatus Endobugula sertula".</title>
        <authorList>
            <person name="Miller I.J."/>
            <person name="Vanee N."/>
            <person name="Fong S.S."/>
            <person name="Lim-Fong G.E."/>
            <person name="Kwan J.C."/>
        </authorList>
    </citation>
    <scope>NUCLEOTIDE SEQUENCE [LARGE SCALE GENOMIC DNA]</scope>
    <source>
        <strain evidence="24">AB1-4</strain>
    </source>
</reference>
<evidence type="ECO:0000259" key="23">
    <source>
        <dbReference type="PROSITE" id="PS51007"/>
    </source>
</evidence>
<evidence type="ECO:0000256" key="15">
    <source>
        <dbReference type="ARBA" id="ARBA00047816"/>
    </source>
</evidence>
<dbReference type="PROSITE" id="PS50857">
    <property type="entry name" value="COX2_CUA"/>
    <property type="match status" value="1"/>
</dbReference>
<protein>
    <recommendedName>
        <fullName evidence="18">Cytochrome c oxidase subunit 2</fullName>
        <ecNumber evidence="18">7.1.1.9</ecNumber>
    </recommendedName>
</protein>
<evidence type="ECO:0000256" key="2">
    <source>
        <dbReference type="ARBA" id="ARBA00007866"/>
    </source>
</evidence>
<dbReference type="AlphaFoldDB" id="A0A1D2QR13"/>
<evidence type="ECO:0000313" key="24">
    <source>
        <dbReference type="EMBL" id="ODS24012.1"/>
    </source>
</evidence>
<dbReference type="PROSITE" id="PS51007">
    <property type="entry name" value="CYTC"/>
    <property type="match status" value="1"/>
</dbReference>
<dbReference type="SUPFAM" id="SSF81464">
    <property type="entry name" value="Cytochrome c oxidase subunit II-like, transmembrane region"/>
    <property type="match status" value="1"/>
</dbReference>
<evidence type="ECO:0000256" key="7">
    <source>
        <dbReference type="ARBA" id="ARBA00022723"/>
    </source>
</evidence>
<keyword evidence="13 19" id="KW-0472">Membrane</keyword>
<keyword evidence="5 17" id="KW-0679">Respiratory chain</keyword>
<dbReference type="NCBIfam" id="TIGR02866">
    <property type="entry name" value="CoxB"/>
    <property type="match status" value="1"/>
</dbReference>
<dbReference type="GO" id="GO:0016491">
    <property type="term" value="F:oxidoreductase activity"/>
    <property type="evidence" value="ECO:0007669"/>
    <property type="project" value="InterPro"/>
</dbReference>
<comment type="catalytic activity">
    <reaction evidence="15 18">
        <text>4 Fe(II)-[cytochrome c] + O2 + 8 H(+)(in) = 4 Fe(III)-[cytochrome c] + 2 H2O + 4 H(+)(out)</text>
        <dbReference type="Rhea" id="RHEA:11436"/>
        <dbReference type="Rhea" id="RHEA-COMP:10350"/>
        <dbReference type="Rhea" id="RHEA-COMP:14399"/>
        <dbReference type="ChEBI" id="CHEBI:15377"/>
        <dbReference type="ChEBI" id="CHEBI:15378"/>
        <dbReference type="ChEBI" id="CHEBI:15379"/>
        <dbReference type="ChEBI" id="CHEBI:29033"/>
        <dbReference type="ChEBI" id="CHEBI:29034"/>
        <dbReference type="EC" id="7.1.1.9"/>
    </reaction>
</comment>
<evidence type="ECO:0000256" key="20">
    <source>
        <dbReference type="SAM" id="SignalP"/>
    </source>
</evidence>
<evidence type="ECO:0000256" key="6">
    <source>
        <dbReference type="ARBA" id="ARBA00022692"/>
    </source>
</evidence>
<evidence type="ECO:0000259" key="22">
    <source>
        <dbReference type="PROSITE" id="PS50999"/>
    </source>
</evidence>
<feature type="domain" description="Cytochrome oxidase subunit II transmembrane region profile" evidence="22">
    <location>
        <begin position="25"/>
        <end position="123"/>
    </location>
</feature>
<evidence type="ECO:0000313" key="25">
    <source>
        <dbReference type="Proteomes" id="UP000242502"/>
    </source>
</evidence>
<evidence type="ECO:0000256" key="19">
    <source>
        <dbReference type="SAM" id="Phobius"/>
    </source>
</evidence>
<gene>
    <name evidence="24" type="ORF">AB835_05665</name>
</gene>
<evidence type="ECO:0000256" key="16">
    <source>
        <dbReference type="PROSITE-ProRule" id="PRU00433"/>
    </source>
</evidence>
<dbReference type="PROSITE" id="PS50999">
    <property type="entry name" value="COX2_TM"/>
    <property type="match status" value="1"/>
</dbReference>
<dbReference type="Gene3D" id="2.60.40.420">
    <property type="entry name" value="Cupredoxins - blue copper proteins"/>
    <property type="match status" value="1"/>
</dbReference>
<dbReference type="GO" id="GO:0005886">
    <property type="term" value="C:plasma membrane"/>
    <property type="evidence" value="ECO:0007669"/>
    <property type="project" value="UniProtKB-SubCell"/>
</dbReference>
<proteinExistence type="inferred from homology"/>
<evidence type="ECO:0000256" key="1">
    <source>
        <dbReference type="ARBA" id="ARBA00004141"/>
    </source>
</evidence>
<dbReference type="Pfam" id="PF02790">
    <property type="entry name" value="COX2_TM"/>
    <property type="match status" value="1"/>
</dbReference>
<comment type="caution">
    <text evidence="24">The sequence shown here is derived from an EMBL/GenBank/DDBJ whole genome shotgun (WGS) entry which is preliminary data.</text>
</comment>
<dbReference type="GO" id="GO:0020037">
    <property type="term" value="F:heme binding"/>
    <property type="evidence" value="ECO:0007669"/>
    <property type="project" value="InterPro"/>
</dbReference>
<dbReference type="STRING" id="62101.AB835_05665"/>
<dbReference type="SUPFAM" id="SSF49503">
    <property type="entry name" value="Cupredoxins"/>
    <property type="match status" value="1"/>
</dbReference>
<evidence type="ECO:0000259" key="21">
    <source>
        <dbReference type="PROSITE" id="PS50857"/>
    </source>
</evidence>
<dbReference type="EC" id="7.1.1.9" evidence="18"/>
<evidence type="ECO:0000256" key="14">
    <source>
        <dbReference type="ARBA" id="ARBA00024688"/>
    </source>
</evidence>
<evidence type="ECO:0000256" key="8">
    <source>
        <dbReference type="ARBA" id="ARBA00022967"/>
    </source>
</evidence>
<dbReference type="InterPro" id="IPR011759">
    <property type="entry name" value="Cyt_c_oxidase_su2_TM_dom"/>
</dbReference>
<dbReference type="InterPro" id="IPR014222">
    <property type="entry name" value="Cyt_c_oxidase_su2"/>
</dbReference>
<evidence type="ECO:0000256" key="17">
    <source>
        <dbReference type="RuleBase" id="RU000456"/>
    </source>
</evidence>
<keyword evidence="9 17" id="KW-0249">Electron transport</keyword>
<dbReference type="InterPro" id="IPR036909">
    <property type="entry name" value="Cyt_c-like_dom_sf"/>
</dbReference>
<dbReference type="InterPro" id="IPR001505">
    <property type="entry name" value="Copper_CuA"/>
</dbReference>
<comment type="similarity">
    <text evidence="2 17">Belongs to the cytochrome c oxidase subunit 2 family.</text>
</comment>
<evidence type="ECO:0000256" key="4">
    <source>
        <dbReference type="ARBA" id="ARBA00022617"/>
    </source>
</evidence>
<evidence type="ECO:0000256" key="10">
    <source>
        <dbReference type="ARBA" id="ARBA00022989"/>
    </source>
</evidence>
<keyword evidence="6 17" id="KW-0812">Transmembrane</keyword>
<dbReference type="Gene3D" id="1.10.287.90">
    <property type="match status" value="1"/>
</dbReference>
<comment type="cofactor">
    <cofactor evidence="18">
        <name>Cu cation</name>
        <dbReference type="ChEBI" id="CHEBI:23378"/>
    </cofactor>
    <text evidence="18">Binds a copper A center.</text>
</comment>
<keyword evidence="10 19" id="KW-1133">Transmembrane helix</keyword>
<evidence type="ECO:0000256" key="11">
    <source>
        <dbReference type="ARBA" id="ARBA00023004"/>
    </source>
</evidence>
<dbReference type="GO" id="GO:0042773">
    <property type="term" value="P:ATP synthesis coupled electron transport"/>
    <property type="evidence" value="ECO:0007669"/>
    <property type="project" value="TreeGrafter"/>
</dbReference>
<feature type="chain" id="PRO_5008906552" description="Cytochrome c oxidase subunit 2" evidence="20">
    <location>
        <begin position="27"/>
        <end position="380"/>
    </location>
</feature>
<dbReference type="SUPFAM" id="SSF46626">
    <property type="entry name" value="Cytochrome c"/>
    <property type="match status" value="1"/>
</dbReference>
<dbReference type="GO" id="GO:0004129">
    <property type="term" value="F:cytochrome-c oxidase activity"/>
    <property type="evidence" value="ECO:0007669"/>
    <property type="project" value="UniProtKB-EC"/>
</dbReference>
<comment type="subcellular location">
    <subcellularLocation>
        <location evidence="17">Cell membrane</location>
        <topology evidence="17">Multi-pass membrane protein</topology>
    </subcellularLocation>
    <subcellularLocation>
        <location evidence="1">Membrane</location>
        <topology evidence="1">Multi-pass membrane protein</topology>
    </subcellularLocation>
</comment>
<dbReference type="InterPro" id="IPR045187">
    <property type="entry name" value="CcO_II"/>
</dbReference>
<evidence type="ECO:0000256" key="12">
    <source>
        <dbReference type="ARBA" id="ARBA00023008"/>
    </source>
</evidence>
<dbReference type="PRINTS" id="PR01166">
    <property type="entry name" value="CYCOXIDASEII"/>
</dbReference>
<dbReference type="InterPro" id="IPR009056">
    <property type="entry name" value="Cyt_c-like_dom"/>
</dbReference>
<dbReference type="PANTHER" id="PTHR22888">
    <property type="entry name" value="CYTOCHROME C OXIDASE, SUBUNIT II"/>
    <property type="match status" value="1"/>
</dbReference>
<dbReference type="InterPro" id="IPR002429">
    <property type="entry name" value="CcO_II-like_C"/>
</dbReference>
<dbReference type="EMBL" id="MDLC01000015">
    <property type="protein sequence ID" value="ODS24012.1"/>
    <property type="molecule type" value="Genomic_DNA"/>
</dbReference>
<evidence type="ECO:0000256" key="5">
    <source>
        <dbReference type="ARBA" id="ARBA00022660"/>
    </source>
</evidence>
<keyword evidence="7 16" id="KW-0479">Metal-binding</keyword>
<sequence length="380" mass="42015">MLKTTSRLVAWLSVPTLLLTSGHVLAEENGRSTVNMPQGVTSTSQDIYGLHMDIFWWCVGIGVVVFGVMFYSMIVHRKANGAKAANFHESTMLEIVWTVVPFLILILMAWPATKSLVKLYDTSESDVDIVITGYQWFWKYEYLDQGVSFFSRLSTPEEQIRNQAPKGDNYLLEVDEPLLIPTNKKVRFLVTSNDVIHSWWVPDLAVKRDAIPGYVNESWTYVNEPGTFRGVCAELCGKDHGFMPVVVKAVEEGEYNTWLADRRAQAEKEKELANKTFTFDELMVQGEQVYGKACAACHGANGEGGVGKAIAGSPIATGDLSGHLDIVINGSQVNPAMAAFRETLSEVDTAAVITYQRNAFGNSTGDAVQPIDILKFKQGN</sequence>
<dbReference type="PROSITE" id="PS00078">
    <property type="entry name" value="COX2"/>
    <property type="match status" value="1"/>
</dbReference>
<comment type="function">
    <text evidence="14 18">Subunits I and II form the functional core of the enzyme complex. Electrons originating in cytochrome c are transferred via heme a and Cu(A) to the binuclear center formed by heme a3 and Cu(B).</text>
</comment>
<keyword evidence="11 16" id="KW-0408">Iron</keyword>
<evidence type="ECO:0000256" key="3">
    <source>
        <dbReference type="ARBA" id="ARBA00022448"/>
    </source>
</evidence>
<dbReference type="InterPro" id="IPR036257">
    <property type="entry name" value="Cyt_c_oxidase_su2_TM_sf"/>
</dbReference>
<keyword evidence="4 16" id="KW-0349">Heme</keyword>
<evidence type="ECO:0000256" key="13">
    <source>
        <dbReference type="ARBA" id="ARBA00023136"/>
    </source>
</evidence>
<keyword evidence="3 17" id="KW-0813">Transport</keyword>
<dbReference type="InterPro" id="IPR008972">
    <property type="entry name" value="Cupredoxin"/>
</dbReference>
<evidence type="ECO:0000256" key="18">
    <source>
        <dbReference type="RuleBase" id="RU004024"/>
    </source>
</evidence>